<dbReference type="EMBL" id="SORE01000018">
    <property type="protein sequence ID" value="TDY43294.1"/>
    <property type="molecule type" value="Genomic_DNA"/>
</dbReference>
<protein>
    <recommendedName>
        <fullName evidence="3">Protein-tyrosine-phosphatase</fullName>
    </recommendedName>
</protein>
<evidence type="ECO:0000313" key="1">
    <source>
        <dbReference type="EMBL" id="TDY43294.1"/>
    </source>
</evidence>
<organism evidence="1 2">
    <name type="scientific">Paraburkholderia rhizosphaerae</name>
    <dbReference type="NCBI Taxonomy" id="480658"/>
    <lineage>
        <taxon>Bacteria</taxon>
        <taxon>Pseudomonadati</taxon>
        <taxon>Pseudomonadota</taxon>
        <taxon>Betaproteobacteria</taxon>
        <taxon>Burkholderiales</taxon>
        <taxon>Burkholderiaceae</taxon>
        <taxon>Paraburkholderia</taxon>
    </lineage>
</organism>
<evidence type="ECO:0008006" key="3">
    <source>
        <dbReference type="Google" id="ProtNLM"/>
    </source>
</evidence>
<gene>
    <name evidence="1" type="ORF">BX592_11889</name>
</gene>
<dbReference type="AlphaFoldDB" id="A0A4R8LIP0"/>
<sequence length="68" mass="7718">MVSAGQVVWADIIFVMERAHKVKLSKKFGSYLKGKQVVCLDVPDKYALMQPELIAVLERKVGYFSRSD</sequence>
<reference evidence="1 2" key="1">
    <citation type="submission" date="2019-03" db="EMBL/GenBank/DDBJ databases">
        <title>Genomic Encyclopedia of Type Strains, Phase III (KMG-III): the genomes of soil and plant-associated and newly described type strains.</title>
        <authorList>
            <person name="Whitman W."/>
        </authorList>
    </citation>
    <scope>NUCLEOTIDE SEQUENCE [LARGE SCALE GENOMIC DNA]</scope>
    <source>
        <strain evidence="1 2">LMG 29544</strain>
    </source>
</reference>
<dbReference type="InterPro" id="IPR016919">
    <property type="entry name" value="UCP029416_PTP"/>
</dbReference>
<proteinExistence type="predicted"/>
<keyword evidence="2" id="KW-1185">Reference proteome</keyword>
<dbReference type="PIRSF" id="PIRSF029416">
    <property type="entry name" value="UCP029416_PTP"/>
    <property type="match status" value="1"/>
</dbReference>
<name>A0A4R8LIP0_9BURK</name>
<evidence type="ECO:0000313" key="2">
    <source>
        <dbReference type="Proteomes" id="UP000295509"/>
    </source>
</evidence>
<accession>A0A4R8LIP0</accession>
<comment type="caution">
    <text evidence="1">The sequence shown here is derived from an EMBL/GenBank/DDBJ whole genome shotgun (WGS) entry which is preliminary data.</text>
</comment>
<dbReference type="Proteomes" id="UP000295509">
    <property type="component" value="Unassembled WGS sequence"/>
</dbReference>